<protein>
    <recommendedName>
        <fullName evidence="2">MAGE domain-containing protein</fullName>
    </recommendedName>
</protein>
<comment type="caution">
    <text evidence="3">The sequence shown here is derived from an EMBL/GenBank/DDBJ whole genome shotgun (WGS) entry which is preliminary data.</text>
</comment>
<accession>A0A7J8EK83</accession>
<dbReference type="SMART" id="SM01373">
    <property type="entry name" value="MAGE"/>
    <property type="match status" value="1"/>
</dbReference>
<dbReference type="SMART" id="SM01392">
    <property type="entry name" value="MAGE_N"/>
    <property type="match status" value="1"/>
</dbReference>
<dbReference type="GO" id="GO:0005634">
    <property type="term" value="C:nucleus"/>
    <property type="evidence" value="ECO:0007669"/>
    <property type="project" value="TreeGrafter"/>
</dbReference>
<name>A0A7J8EK83_ROUAE</name>
<evidence type="ECO:0000313" key="3">
    <source>
        <dbReference type="EMBL" id="KAF6435917.1"/>
    </source>
</evidence>
<sequence length="173" mass="18666">MQGLEVAQVSKALEETHLSSHPAVPGNLKEAPGVGTPHAPKGPQSSYWSSIATTATSSSHLGKGSGGQEGTASTSWARPGHKNVPIDAIDKNAALLVNFMLFKYRTKEPITKTAMLKSVIKEYEDHFIEIFQKACEYMEMIFGLDVKEGSGSHQPLLCPSHQDGPHLRGDAAW</sequence>
<dbReference type="Gene3D" id="1.10.10.1200">
    <property type="entry name" value="MAGE homology domain, winged helix WH1 motif"/>
    <property type="match status" value="1"/>
</dbReference>
<dbReference type="InterPro" id="IPR041898">
    <property type="entry name" value="MAGE_WH1"/>
</dbReference>
<dbReference type="InterPro" id="IPR002190">
    <property type="entry name" value="MHD_dom"/>
</dbReference>
<gene>
    <name evidence="3" type="ORF">HJG63_012884</name>
</gene>
<evidence type="ECO:0000313" key="4">
    <source>
        <dbReference type="Proteomes" id="UP000593571"/>
    </source>
</evidence>
<feature type="compositionally biased region" description="Low complexity" evidence="1">
    <location>
        <begin position="45"/>
        <end position="59"/>
    </location>
</feature>
<dbReference type="EMBL" id="JACASE010000009">
    <property type="protein sequence ID" value="KAF6435917.1"/>
    <property type="molecule type" value="Genomic_DNA"/>
</dbReference>
<dbReference type="PANTHER" id="PTHR11736">
    <property type="entry name" value="MELANOMA-ASSOCIATED ANTIGEN MAGE ANTIGEN"/>
    <property type="match status" value="1"/>
</dbReference>
<dbReference type="PANTHER" id="PTHR11736:SF145">
    <property type="entry name" value="MELANOMA-ASSOCIATED ANTIGEN B16"/>
    <property type="match status" value="1"/>
</dbReference>
<reference evidence="3 4" key="1">
    <citation type="journal article" date="2020" name="Nature">
        <title>Six reference-quality genomes reveal evolution of bat adaptations.</title>
        <authorList>
            <person name="Jebb D."/>
            <person name="Huang Z."/>
            <person name="Pippel M."/>
            <person name="Hughes G.M."/>
            <person name="Lavrichenko K."/>
            <person name="Devanna P."/>
            <person name="Winkler S."/>
            <person name="Jermiin L.S."/>
            <person name="Skirmuntt E.C."/>
            <person name="Katzourakis A."/>
            <person name="Burkitt-Gray L."/>
            <person name="Ray D.A."/>
            <person name="Sullivan K.A.M."/>
            <person name="Roscito J.G."/>
            <person name="Kirilenko B.M."/>
            <person name="Davalos L.M."/>
            <person name="Corthals A.P."/>
            <person name="Power M.L."/>
            <person name="Jones G."/>
            <person name="Ransome R.D."/>
            <person name="Dechmann D.K.N."/>
            <person name="Locatelli A.G."/>
            <person name="Puechmaille S.J."/>
            <person name="Fedrigo O."/>
            <person name="Jarvis E.D."/>
            <person name="Hiller M."/>
            <person name="Vernes S.C."/>
            <person name="Myers E.W."/>
            <person name="Teeling E.C."/>
        </authorList>
    </citation>
    <scope>NUCLEOTIDE SEQUENCE [LARGE SCALE GENOMIC DNA]</scope>
    <source>
        <strain evidence="3">MRouAeg1</strain>
        <tissue evidence="3">Muscle</tissue>
    </source>
</reference>
<evidence type="ECO:0000259" key="2">
    <source>
        <dbReference type="PROSITE" id="PS50838"/>
    </source>
</evidence>
<dbReference type="GO" id="GO:0000122">
    <property type="term" value="P:negative regulation of transcription by RNA polymerase II"/>
    <property type="evidence" value="ECO:0007669"/>
    <property type="project" value="TreeGrafter"/>
</dbReference>
<dbReference type="PROSITE" id="PS50838">
    <property type="entry name" value="MAGE"/>
    <property type="match status" value="1"/>
</dbReference>
<keyword evidence="4" id="KW-1185">Reference proteome</keyword>
<organism evidence="3 4">
    <name type="scientific">Rousettus aegyptiacus</name>
    <name type="common">Egyptian fruit bat</name>
    <name type="synonym">Pteropus aegyptiacus</name>
    <dbReference type="NCBI Taxonomy" id="9407"/>
    <lineage>
        <taxon>Eukaryota</taxon>
        <taxon>Metazoa</taxon>
        <taxon>Chordata</taxon>
        <taxon>Craniata</taxon>
        <taxon>Vertebrata</taxon>
        <taxon>Euteleostomi</taxon>
        <taxon>Mammalia</taxon>
        <taxon>Eutheria</taxon>
        <taxon>Laurasiatheria</taxon>
        <taxon>Chiroptera</taxon>
        <taxon>Yinpterochiroptera</taxon>
        <taxon>Pteropodoidea</taxon>
        <taxon>Pteropodidae</taxon>
        <taxon>Rousettinae</taxon>
        <taxon>Rousettus</taxon>
    </lineage>
</organism>
<feature type="region of interest" description="Disordered" evidence="1">
    <location>
        <begin position="16"/>
        <end position="79"/>
    </location>
</feature>
<dbReference type="Proteomes" id="UP000593571">
    <property type="component" value="Unassembled WGS sequence"/>
</dbReference>
<dbReference type="FunFam" id="1.10.10.1200:FF:000007">
    <property type="entry name" value="Melanoma-associated antigen C2"/>
    <property type="match status" value="1"/>
</dbReference>
<evidence type="ECO:0000256" key="1">
    <source>
        <dbReference type="SAM" id="MobiDB-lite"/>
    </source>
</evidence>
<feature type="domain" description="MAGE" evidence="2">
    <location>
        <begin position="89"/>
        <end position="148"/>
    </location>
</feature>
<dbReference type="AlphaFoldDB" id="A0A7J8EK83"/>
<dbReference type="InterPro" id="IPR021072">
    <property type="entry name" value="MAGE_N"/>
</dbReference>
<dbReference type="InterPro" id="IPR037445">
    <property type="entry name" value="MAGE"/>
</dbReference>
<dbReference type="Pfam" id="PF12440">
    <property type="entry name" value="MAGE_N"/>
    <property type="match status" value="1"/>
</dbReference>
<proteinExistence type="predicted"/>